<sequence length="260" mass="29957">MVTRTKRFRKFAKFPLEVQFLVFVQAVLNDHKDRIVAISCDTKRVFLTRDLKKPSGVFKTCSIALQAATAVYDQLVPLVGYNSFWPDTRTSTWPFDWPRPDGGITEEMRNLSIAQNDERVIGYIRVSTVHDIFLVSQWQHSFDDLRYSYPPKLMSVQLPPAVLSQIERVMEHENGEQTDEKEIQEPDSVRHSFDREVFSAARECVHVVEPTKQPDHLLLAQLVRDYTSQTALCLCPEPIICKGLLDTEEAEEENQEEQGD</sequence>
<evidence type="ECO:0000313" key="2">
    <source>
        <dbReference type="Proteomes" id="UP001433268"/>
    </source>
</evidence>
<keyword evidence="2" id="KW-1185">Reference proteome</keyword>
<protein>
    <submittedName>
        <fullName evidence="1">Uncharacterized protein</fullName>
    </submittedName>
</protein>
<gene>
    <name evidence="1" type="ORF">PG997_008686</name>
</gene>
<dbReference type="EMBL" id="JAQQWN010000006">
    <property type="protein sequence ID" value="KAK8080868.1"/>
    <property type="molecule type" value="Genomic_DNA"/>
</dbReference>
<organism evidence="1 2">
    <name type="scientific">Apiospora hydei</name>
    <dbReference type="NCBI Taxonomy" id="1337664"/>
    <lineage>
        <taxon>Eukaryota</taxon>
        <taxon>Fungi</taxon>
        <taxon>Dikarya</taxon>
        <taxon>Ascomycota</taxon>
        <taxon>Pezizomycotina</taxon>
        <taxon>Sordariomycetes</taxon>
        <taxon>Xylariomycetidae</taxon>
        <taxon>Amphisphaeriales</taxon>
        <taxon>Apiosporaceae</taxon>
        <taxon>Apiospora</taxon>
    </lineage>
</organism>
<dbReference type="Proteomes" id="UP001433268">
    <property type="component" value="Unassembled WGS sequence"/>
</dbReference>
<comment type="caution">
    <text evidence="1">The sequence shown here is derived from an EMBL/GenBank/DDBJ whole genome shotgun (WGS) entry which is preliminary data.</text>
</comment>
<name>A0ABR1WFJ8_9PEZI</name>
<accession>A0ABR1WFJ8</accession>
<evidence type="ECO:0000313" key="1">
    <source>
        <dbReference type="EMBL" id="KAK8080868.1"/>
    </source>
</evidence>
<dbReference type="GeneID" id="92046061"/>
<dbReference type="RefSeq" id="XP_066668343.1">
    <property type="nucleotide sequence ID" value="XM_066813001.1"/>
</dbReference>
<reference evidence="1 2" key="1">
    <citation type="submission" date="2023-01" db="EMBL/GenBank/DDBJ databases">
        <title>Analysis of 21 Apiospora genomes using comparative genomics revels a genus with tremendous synthesis potential of carbohydrate active enzymes and secondary metabolites.</title>
        <authorList>
            <person name="Sorensen T."/>
        </authorList>
    </citation>
    <scope>NUCLEOTIDE SEQUENCE [LARGE SCALE GENOMIC DNA]</scope>
    <source>
        <strain evidence="1 2">CBS 114990</strain>
    </source>
</reference>
<proteinExistence type="predicted"/>